<feature type="signal peptide" evidence="3">
    <location>
        <begin position="1"/>
        <end position="20"/>
    </location>
</feature>
<evidence type="ECO:0000256" key="1">
    <source>
        <dbReference type="ARBA" id="ARBA00022729"/>
    </source>
</evidence>
<dbReference type="InterPro" id="IPR015919">
    <property type="entry name" value="Cadherin-like_sf"/>
</dbReference>
<dbReference type="Proteomes" id="UP001597262">
    <property type="component" value="Unassembled WGS sequence"/>
</dbReference>
<dbReference type="PANTHER" id="PTHR11575:SF24">
    <property type="entry name" value="5'-NUCLEOTIDASE"/>
    <property type="match status" value="1"/>
</dbReference>
<evidence type="ECO:0000256" key="3">
    <source>
        <dbReference type="SAM" id="SignalP"/>
    </source>
</evidence>
<dbReference type="Pfam" id="PF05345">
    <property type="entry name" value="He_PIG"/>
    <property type="match status" value="1"/>
</dbReference>
<dbReference type="Pfam" id="PF22494">
    <property type="entry name" value="choice_anch_I"/>
    <property type="match status" value="1"/>
</dbReference>
<dbReference type="PANTHER" id="PTHR11575">
    <property type="entry name" value="5'-NUCLEOTIDASE-RELATED"/>
    <property type="match status" value="1"/>
</dbReference>
<dbReference type="Gene3D" id="2.60.40.10">
    <property type="entry name" value="Immunoglobulins"/>
    <property type="match status" value="1"/>
</dbReference>
<feature type="domain" description="SLH" evidence="4">
    <location>
        <begin position="1664"/>
        <end position="1724"/>
    </location>
</feature>
<dbReference type="PROSITE" id="PS00785">
    <property type="entry name" value="5_NUCLEOTIDASE_1"/>
    <property type="match status" value="1"/>
</dbReference>
<dbReference type="InterPro" id="IPR029052">
    <property type="entry name" value="Metallo-depent_PP-like"/>
</dbReference>
<dbReference type="SUPFAM" id="SSF49373">
    <property type="entry name" value="Invasin/intimin cell-adhesion fragments"/>
    <property type="match status" value="1"/>
</dbReference>
<dbReference type="Gene3D" id="2.130.10.10">
    <property type="entry name" value="YVTN repeat-like/Quinoprotein amine dehydrogenase"/>
    <property type="match status" value="1"/>
</dbReference>
<dbReference type="InterPro" id="IPR008334">
    <property type="entry name" value="5'-Nucleotdase_C"/>
</dbReference>
<dbReference type="InterPro" id="IPR008964">
    <property type="entry name" value="Invasin/intimin_cell_adhesion"/>
</dbReference>
<dbReference type="PRINTS" id="PR01607">
    <property type="entry name" value="APYRASEFAMLY"/>
</dbReference>
<dbReference type="Pfam" id="PF02872">
    <property type="entry name" value="5_nucleotid_C"/>
    <property type="match status" value="1"/>
</dbReference>
<dbReference type="Gene3D" id="3.60.21.10">
    <property type="match status" value="1"/>
</dbReference>
<evidence type="ECO:0000259" key="4">
    <source>
        <dbReference type="PROSITE" id="PS51272"/>
    </source>
</evidence>
<feature type="compositionally biased region" description="Gly residues" evidence="2">
    <location>
        <begin position="1259"/>
        <end position="1268"/>
    </location>
</feature>
<dbReference type="SUPFAM" id="SSF55816">
    <property type="entry name" value="5'-nucleotidase (syn. UDP-sugar hydrolase), C-terminal domain"/>
    <property type="match status" value="1"/>
</dbReference>
<comment type="caution">
    <text evidence="5">The sequence shown here is derived from an EMBL/GenBank/DDBJ whole genome shotgun (WGS) entry which is preliminary data.</text>
</comment>
<dbReference type="InterPro" id="IPR013783">
    <property type="entry name" value="Ig-like_fold"/>
</dbReference>
<evidence type="ECO:0000313" key="6">
    <source>
        <dbReference type="Proteomes" id="UP001597262"/>
    </source>
</evidence>
<dbReference type="Gene3D" id="2.60.40.1080">
    <property type="match status" value="1"/>
</dbReference>
<dbReference type="InterPro" id="IPR055188">
    <property type="entry name" value="Choice_anch_I"/>
</dbReference>
<sequence length="1724" mass="182440">MKKVQRLASLFLTASMIASSIGGGTAAAEESVLQPAPSEAVMVTPQADQAQGEKTAAAFGISTQALPDAEVGKPYTATIAVYGGEAPYHFTMDQQPPGLMLEPTMGTLSGSPEKEGMYTFEVTVTDSAAVPNSTRTSLDLKVAPAALPPSQPPAVDTLQLRKIAAYSVGKQNEDGGVAEIVKYNKGNHKFYLVNGSTEPASIDIVPFPAEGGTLIKEKTINVESLAESGSSFEFGDLTSLDINLATKKIAAAVQEKDPAKGGKILVLDYDGNLLETHGVGIQPDMVKFTSDGRYILTADEGEPRTTGVDPEGSVTVVDTMTGQASRAAFDNPALIADNVHIRGVSDGRGIITGPGTKEQAKTDLEPEYIALSGDEKTAYVSLQENNAIAVVDIALAKVISVTGLGYKDLNDPKNALDLLEDGKFNLENVPFKGMYMPDGIASYTMGGSTYLFTANEGDSTDRDDRKNGVKISKLTGIDPASAAGAFLKEKGSVYGNVEVATDMGPEGVYLFGARSFSVWNADNMQQIYDSGSDFERITAERLPKYFNSNHSKANFDKRSSKKGPEPEYVTLGKVGDKVFAFIGLERIGGVMVYDVTDPTSPKFANYTNTRDFSAGMETDTGPEGLEFIPAADSPTGLPLLLVANEVGGTVAALELQVTKVSLDKTVLTLEAGEAAEKLTATVTPVSGGGSADVVWSSSDEAVAAVDAKGNVTPKAAGKAVITAKSTDGLGEAAAIVTVNPKADGDTWKLTVMHTNDTHAHLDDVARRATLVKQIRAEGGNQLLVDAGDVFSGDLYFTNWLGLADLKFMNLMGYDAMTFGNHEFDQGTEALANFVRQAQFPLLSSNIDFSKDGHMAPLVKSPKVIDTGAIKTTEHAGVYPYVVLDVNGHKVGVFGMTTEDTAETSSPGKNVVFKDAAKSAKQTVEAMEREGLKTIIALSHLGYARDKELAASVEGIDLIVGGHTHTKLDAPQIVTDSIWNTPTVVVQANEWGKYLGRVDVVFDKQGVVLTGEGQTTGRLIPVDSKVEEDSEAKFILDPLKKQLDELKTKVEGFAAVVLDGERKNVRSRETNLGNLIADGMLAKAKEVKNADVAIMNGGGIRQSINQGDITMGEIRTVMPFGNTLYVLDVTGKQLLEGLENGISGAKLADLPGKFPQIAGMKFKWDPNQSTGSRVYDVMIQKGTGYVPLSLTSTYRLATNSFVANGGDGYKSFAEAISNGAYHEDLGYPDYEIFIEHIERLGRTVAPIVEGRIVEQAKPSGGAGNGGGSSPGSSSGLPAQTAAPKPESKTKTPAGQEADVLSGEQLQVSVTKDSSGQTVNQVSVKSSDLQAALTAAASSSKGELIVEMSELKGGNVLSLPVSALLADTTAGTEIKPIALIVRTDLGAYRIPIEAIAAAAKESGAAPTGAPSTLRLSIVPANPSDQEKIAKAASAQSITLLGTLEFKLQFVWPDGRSQEMSENEKIKAQRFYHIPSNTMTGKATIVRYDHSTHELRFVPALVQGIGHGPSLQIKRSGESVFAIINVSKDFPDLKGHWANTEIGVLTNRFIIKGVDDTSFAPGREMNRAEFTALLVRALGLSPAKGQISFSDISTSDALAGEIGAAVQYGLVKADKDTLGPKVSITRTEMATMIARAMRLAKAEVGDVPVSDASSPETSLPKDQSAALARFSDRSVIPNGAATDIAWLVEQGIMKGDQRGAFVPNGHVTRAQSAVIVLRMLRKLNFTN</sequence>
<dbReference type="NCBIfam" id="NF038117">
    <property type="entry name" value="choice_anch_I"/>
    <property type="match status" value="1"/>
</dbReference>
<dbReference type="SUPFAM" id="SSF49313">
    <property type="entry name" value="Cadherin-like"/>
    <property type="match status" value="1"/>
</dbReference>
<dbReference type="InterPro" id="IPR036907">
    <property type="entry name" value="5'-Nucleotdase_C_sf"/>
</dbReference>
<dbReference type="Pfam" id="PF00395">
    <property type="entry name" value="SLH"/>
    <property type="match status" value="3"/>
</dbReference>
<dbReference type="RefSeq" id="WP_379316374.1">
    <property type="nucleotide sequence ID" value="NZ_JBHTLM010000001.1"/>
</dbReference>
<dbReference type="PROSITE" id="PS51272">
    <property type="entry name" value="SLH"/>
    <property type="match status" value="3"/>
</dbReference>
<dbReference type="InterPro" id="IPR006179">
    <property type="entry name" value="5_nucleotidase/apyrase"/>
</dbReference>
<name>A0ABW3RRK2_9BACL</name>
<feature type="domain" description="SLH" evidence="4">
    <location>
        <begin position="1522"/>
        <end position="1585"/>
    </location>
</feature>
<accession>A0ABW3RRK2</accession>
<dbReference type="InterPro" id="IPR001119">
    <property type="entry name" value="SLH_dom"/>
</dbReference>
<keyword evidence="6" id="KW-1185">Reference proteome</keyword>
<dbReference type="InterPro" id="IPR003343">
    <property type="entry name" value="Big_2"/>
</dbReference>
<feature type="chain" id="PRO_5046125842" evidence="3">
    <location>
        <begin position="21"/>
        <end position="1724"/>
    </location>
</feature>
<dbReference type="InterPro" id="IPR006146">
    <property type="entry name" value="5'-Nucleotdase_CS"/>
</dbReference>
<dbReference type="SMART" id="SM00635">
    <property type="entry name" value="BID_2"/>
    <property type="match status" value="1"/>
</dbReference>
<organism evidence="5 6">
    <name type="scientific">Paenibacillus puldeungensis</name>
    <dbReference type="NCBI Taxonomy" id="696536"/>
    <lineage>
        <taxon>Bacteria</taxon>
        <taxon>Bacillati</taxon>
        <taxon>Bacillota</taxon>
        <taxon>Bacilli</taxon>
        <taxon>Bacillales</taxon>
        <taxon>Paenibacillaceae</taxon>
        <taxon>Paenibacillus</taxon>
    </lineage>
</organism>
<feature type="region of interest" description="Disordered" evidence="2">
    <location>
        <begin position="1255"/>
        <end position="1298"/>
    </location>
</feature>
<dbReference type="SUPFAM" id="SSF50969">
    <property type="entry name" value="YVTN repeat-like/Quinoprotein amine dehydrogenase"/>
    <property type="match status" value="1"/>
</dbReference>
<feature type="domain" description="SLH" evidence="4">
    <location>
        <begin position="1586"/>
        <end position="1644"/>
    </location>
</feature>
<dbReference type="InterPro" id="IPR011044">
    <property type="entry name" value="Quino_amine_DH_bsu"/>
</dbReference>
<gene>
    <name evidence="5" type="ORF">ACFQ3W_01945</name>
</gene>
<reference evidence="6" key="1">
    <citation type="journal article" date="2019" name="Int. J. Syst. Evol. Microbiol.">
        <title>The Global Catalogue of Microorganisms (GCM) 10K type strain sequencing project: providing services to taxonomists for standard genome sequencing and annotation.</title>
        <authorList>
            <consortium name="The Broad Institute Genomics Platform"/>
            <consortium name="The Broad Institute Genome Sequencing Center for Infectious Disease"/>
            <person name="Wu L."/>
            <person name="Ma J."/>
        </authorList>
    </citation>
    <scope>NUCLEOTIDE SEQUENCE [LARGE SCALE GENOMIC DNA]</scope>
    <source>
        <strain evidence="6">CCUG 59189</strain>
    </source>
</reference>
<dbReference type="EMBL" id="JBHTLM010000001">
    <property type="protein sequence ID" value="MFD1175071.1"/>
    <property type="molecule type" value="Genomic_DNA"/>
</dbReference>
<dbReference type="InterPro" id="IPR015943">
    <property type="entry name" value="WD40/YVTN_repeat-like_dom_sf"/>
</dbReference>
<dbReference type="Gene3D" id="3.90.780.10">
    <property type="entry name" value="5'-Nucleotidase, C-terminal domain"/>
    <property type="match status" value="1"/>
</dbReference>
<protein>
    <submittedName>
        <fullName evidence="5">Choice-of-anchor I family protein</fullName>
    </submittedName>
</protein>
<dbReference type="SUPFAM" id="SSF56300">
    <property type="entry name" value="Metallo-dependent phosphatases"/>
    <property type="match status" value="1"/>
</dbReference>
<dbReference type="InterPro" id="IPR004843">
    <property type="entry name" value="Calcineurin-like_PHP"/>
</dbReference>
<dbReference type="Pfam" id="PF02368">
    <property type="entry name" value="Big_2"/>
    <property type="match status" value="1"/>
</dbReference>
<evidence type="ECO:0000256" key="2">
    <source>
        <dbReference type="SAM" id="MobiDB-lite"/>
    </source>
</evidence>
<dbReference type="Pfam" id="PF00149">
    <property type="entry name" value="Metallophos"/>
    <property type="match status" value="1"/>
</dbReference>
<proteinExistence type="predicted"/>
<evidence type="ECO:0000313" key="5">
    <source>
        <dbReference type="EMBL" id="MFD1175071.1"/>
    </source>
</evidence>
<keyword evidence="1 3" id="KW-0732">Signal</keyword>